<dbReference type="InterPro" id="IPR008183">
    <property type="entry name" value="Aldose_1/G6P_1-epimerase"/>
</dbReference>
<dbReference type="CDD" id="cd09021">
    <property type="entry name" value="Aldose_epim_Ec_YphB"/>
    <property type="match status" value="1"/>
</dbReference>
<reference evidence="1" key="1">
    <citation type="submission" date="2013-08" db="EMBL/GenBank/DDBJ databases">
        <authorList>
            <person name="Mendez C."/>
            <person name="Richter M."/>
            <person name="Ferrer M."/>
            <person name="Sanchez J."/>
        </authorList>
    </citation>
    <scope>NUCLEOTIDE SEQUENCE</scope>
</reference>
<reference evidence="1" key="2">
    <citation type="journal article" date="2014" name="ISME J.">
        <title>Microbial stratification in low pH oxic and suboxic macroscopic growths along an acid mine drainage.</title>
        <authorList>
            <person name="Mendez-Garcia C."/>
            <person name="Mesa V."/>
            <person name="Sprenger R.R."/>
            <person name="Richter M."/>
            <person name="Diez M.S."/>
            <person name="Solano J."/>
            <person name="Bargiela R."/>
            <person name="Golyshina O.V."/>
            <person name="Manteca A."/>
            <person name="Ramos J.L."/>
            <person name="Gallego J.R."/>
            <person name="Llorente I."/>
            <person name="Martins Dos Santos V.A."/>
            <person name="Jensen O.N."/>
            <person name="Pelaez A.I."/>
            <person name="Sanchez J."/>
            <person name="Ferrer M."/>
        </authorList>
    </citation>
    <scope>NUCLEOTIDE SEQUENCE</scope>
</reference>
<organism evidence="1">
    <name type="scientific">mine drainage metagenome</name>
    <dbReference type="NCBI Taxonomy" id="410659"/>
    <lineage>
        <taxon>unclassified sequences</taxon>
        <taxon>metagenomes</taxon>
        <taxon>ecological metagenomes</taxon>
    </lineage>
</organism>
<dbReference type="GO" id="GO:0030246">
    <property type="term" value="F:carbohydrate binding"/>
    <property type="evidence" value="ECO:0007669"/>
    <property type="project" value="InterPro"/>
</dbReference>
<dbReference type="InterPro" id="IPR014718">
    <property type="entry name" value="GH-type_carb-bd"/>
</dbReference>
<name>T0YC69_9ZZZZ</name>
<dbReference type="InterPro" id="IPR011013">
    <property type="entry name" value="Gal_mutarotase_sf_dom"/>
</dbReference>
<dbReference type="GO" id="GO:0004034">
    <property type="term" value="F:aldose 1-epimerase activity"/>
    <property type="evidence" value="ECO:0007669"/>
    <property type="project" value="UniProtKB-EC"/>
</dbReference>
<dbReference type="EMBL" id="AUZX01014169">
    <property type="protein sequence ID" value="EQD32856.1"/>
    <property type="molecule type" value="Genomic_DNA"/>
</dbReference>
<comment type="caution">
    <text evidence="1">The sequence shown here is derived from an EMBL/GenBank/DDBJ whole genome shotgun (WGS) entry which is preliminary data.</text>
</comment>
<dbReference type="GO" id="GO:0005975">
    <property type="term" value="P:carbohydrate metabolic process"/>
    <property type="evidence" value="ECO:0007669"/>
    <property type="project" value="InterPro"/>
</dbReference>
<keyword evidence="1" id="KW-0413">Isomerase</keyword>
<dbReference type="Gene3D" id="2.70.98.10">
    <property type="match status" value="1"/>
</dbReference>
<dbReference type="SUPFAM" id="SSF74650">
    <property type="entry name" value="Galactose mutarotase-like"/>
    <property type="match status" value="1"/>
</dbReference>
<accession>T0YC69</accession>
<dbReference type="Pfam" id="PF01263">
    <property type="entry name" value="Aldose_epim"/>
    <property type="match status" value="1"/>
</dbReference>
<protein>
    <submittedName>
        <fullName evidence="1">Aldose 1-epimerase</fullName>
        <ecNumber evidence="1">5.1.3.3</ecNumber>
    </submittedName>
</protein>
<evidence type="ECO:0000313" key="1">
    <source>
        <dbReference type="EMBL" id="EQD32856.1"/>
    </source>
</evidence>
<sequence>MSANSLSQCVSLAYGDYALDVLPQLGGALAGLRFRGLEVLRRTPPGTDEPLSSSGFPLVPFANRIAHGRFRFGAAEVRLDRNAPEQGHPLHGQAWRHPWSVESRSSREIALTYEHAPGQWPWRYGARQVLTLDADGLRVQLSLVNRADEPMPAGLGWHPYFHRSPRMRLRTEVARVWLTDDEFLPTRAVPGSHFGEWKRAEALPDDRLLDHCFDGWSGRAELEWPEEALCVRLTAEGPLRWLHVFVPPGADFLCL</sequence>
<proteinExistence type="predicted"/>
<gene>
    <name evidence="1" type="ORF">B1A_19206</name>
</gene>
<dbReference type="AlphaFoldDB" id="T0YC69"/>
<feature type="non-terminal residue" evidence="1">
    <location>
        <position position="255"/>
    </location>
</feature>
<dbReference type="EC" id="5.1.3.3" evidence="1"/>